<name>J1JWF4_9HYPH</name>
<dbReference type="AlphaFoldDB" id="J1JWF4"/>
<dbReference type="InterPro" id="IPR009006">
    <property type="entry name" value="Ala_racemase/Decarboxylase_C"/>
</dbReference>
<dbReference type="PANTHER" id="PTHR30511">
    <property type="entry name" value="ALANINE RACEMASE"/>
    <property type="match status" value="1"/>
</dbReference>
<dbReference type="Pfam" id="PF00842">
    <property type="entry name" value="Ala_racemase_C"/>
    <property type="match status" value="1"/>
</dbReference>
<dbReference type="InterPro" id="IPR029066">
    <property type="entry name" value="PLP-binding_barrel"/>
</dbReference>
<evidence type="ECO:0000256" key="6">
    <source>
        <dbReference type="ARBA" id="ARBA00023235"/>
    </source>
</evidence>
<dbReference type="HAMAP" id="MF_01201">
    <property type="entry name" value="Ala_racemase"/>
    <property type="match status" value="1"/>
</dbReference>
<feature type="active site" description="Proton acceptor; specific for D-alanine" evidence="7">
    <location>
        <position position="47"/>
    </location>
</feature>
<evidence type="ECO:0000256" key="5">
    <source>
        <dbReference type="ARBA" id="ARBA00022898"/>
    </source>
</evidence>
<dbReference type="PRINTS" id="PR00992">
    <property type="entry name" value="ALARACEMASE"/>
</dbReference>
<evidence type="ECO:0000256" key="2">
    <source>
        <dbReference type="ARBA" id="ARBA00001933"/>
    </source>
</evidence>
<dbReference type="SUPFAM" id="SSF51419">
    <property type="entry name" value="PLP-binding barrel"/>
    <property type="match status" value="1"/>
</dbReference>
<comment type="cofactor">
    <cofactor evidence="2 7 8">
        <name>pyridoxal 5'-phosphate</name>
        <dbReference type="ChEBI" id="CHEBI:597326"/>
    </cofactor>
</comment>
<dbReference type="SUPFAM" id="SSF50621">
    <property type="entry name" value="Alanine racemase C-terminal domain-like"/>
    <property type="match status" value="1"/>
</dbReference>
<comment type="similarity">
    <text evidence="3 7">Belongs to the alanine racemase family.</text>
</comment>
<dbReference type="CDD" id="cd00430">
    <property type="entry name" value="PLPDE_III_AR"/>
    <property type="match status" value="1"/>
</dbReference>
<organism evidence="11 12">
    <name type="scientific">Bartonella tamiae Th239</name>
    <dbReference type="NCBI Taxonomy" id="1094558"/>
    <lineage>
        <taxon>Bacteria</taxon>
        <taxon>Pseudomonadati</taxon>
        <taxon>Pseudomonadota</taxon>
        <taxon>Alphaproteobacteria</taxon>
        <taxon>Hyphomicrobiales</taxon>
        <taxon>Bartonellaceae</taxon>
        <taxon>Bartonella</taxon>
    </lineage>
</organism>
<feature type="active site" description="Proton acceptor; specific for L-alanine" evidence="7">
    <location>
        <position position="267"/>
    </location>
</feature>
<sequence>MPNTENEDHLPIETYGAIATIDLDAIAHNYQLLCKKIAPAQCSAVVKADAYGLGAANVAHILYKAGCRIFFVAQLNEGRDLKKVLPQDAIIAILNGLQPGSESIAAQNHLVPVLNSWDAILRWQNLCIKRRKNFAAIIQVDTGMARLGLDAQECKFLSANTSIFNDANILFLMSHLASGDEKENPSNARQLQCLKDIKSTFPNCPIALSNSGGIFLEKSYYFDLVRAGIALYGVAPNHKEKHIKPVLKLDARVIQSRHVEKGQAIGYGGDFITKHPSTITTIAMGYADGWHRSLGNKGSAFYAGQRLPILGRISMDSITLDTSDLPILLKAGDLVELIGEHQSLEEVAKDAGTISYEILTSLSRRCARVYLQNGKTTRL</sequence>
<comment type="function">
    <text evidence="7">Catalyzes the interconversion of L-alanine and D-alanine. May also act on other amino acids.</text>
</comment>
<feature type="modified residue" description="N6-(pyridoxal phosphate)lysine" evidence="7 8">
    <location>
        <position position="47"/>
    </location>
</feature>
<evidence type="ECO:0000256" key="8">
    <source>
        <dbReference type="PIRSR" id="PIRSR600821-50"/>
    </source>
</evidence>
<dbReference type="Pfam" id="PF01168">
    <property type="entry name" value="Ala_racemase_N"/>
    <property type="match status" value="1"/>
</dbReference>
<reference evidence="11 12" key="1">
    <citation type="submission" date="2012-03" db="EMBL/GenBank/DDBJ databases">
        <title>The Genome Sequence of Bartonella tamiae Th239.</title>
        <authorList>
            <consortium name="The Broad Institute Genome Sequencing Platform"/>
            <consortium name="The Broad Institute Genome Sequencing Center for Infectious Disease"/>
            <person name="Feldgarden M."/>
            <person name="Kirby J."/>
            <person name="Kosoy M."/>
            <person name="Birtles R."/>
            <person name="Probert W.S."/>
            <person name="Chiaraviglio L."/>
            <person name="Young S.K."/>
            <person name="Zeng Q."/>
            <person name="Gargeya S."/>
            <person name="Fitzgerald M."/>
            <person name="Haas B."/>
            <person name="Abouelleil A."/>
            <person name="Alvarado L."/>
            <person name="Arachchi H.M."/>
            <person name="Berlin A."/>
            <person name="Chapman S.B."/>
            <person name="Gearin G."/>
            <person name="Goldberg J."/>
            <person name="Griggs A."/>
            <person name="Gujja S."/>
            <person name="Hansen M."/>
            <person name="Heiman D."/>
            <person name="Howarth C."/>
            <person name="Larimer J."/>
            <person name="Lui A."/>
            <person name="MacDonald P.J.P."/>
            <person name="McCowen C."/>
            <person name="Montmayeur A."/>
            <person name="Murphy C."/>
            <person name="Neiman D."/>
            <person name="Pearson M."/>
            <person name="Priest M."/>
            <person name="Roberts A."/>
            <person name="Saif S."/>
            <person name="Shea T."/>
            <person name="Sisk P."/>
            <person name="Stolte C."/>
            <person name="Sykes S."/>
            <person name="Wortman J."/>
            <person name="Nusbaum C."/>
            <person name="Birren B."/>
        </authorList>
    </citation>
    <scope>NUCLEOTIDE SEQUENCE [LARGE SCALE GENOMIC DNA]</scope>
    <source>
        <strain evidence="11 12">Th239</strain>
    </source>
</reference>
<dbReference type="EC" id="5.1.1.1" evidence="4 7"/>
<dbReference type="UniPathway" id="UPA00042">
    <property type="reaction ID" value="UER00497"/>
</dbReference>
<comment type="pathway">
    <text evidence="7">Amino-acid biosynthesis; D-alanine biosynthesis; D-alanine from L-alanine: step 1/1.</text>
</comment>
<evidence type="ECO:0000256" key="9">
    <source>
        <dbReference type="PIRSR" id="PIRSR600821-52"/>
    </source>
</evidence>
<feature type="domain" description="Alanine racemase C-terminal" evidence="10">
    <location>
        <begin position="246"/>
        <end position="371"/>
    </location>
</feature>
<dbReference type="InterPro" id="IPR020622">
    <property type="entry name" value="Ala_racemase_pyridoxalP-BS"/>
</dbReference>
<dbReference type="InterPro" id="IPR001608">
    <property type="entry name" value="Ala_racemase_N"/>
</dbReference>
<evidence type="ECO:0000313" key="12">
    <source>
        <dbReference type="Proteomes" id="UP000008952"/>
    </source>
</evidence>
<dbReference type="GO" id="GO:0030632">
    <property type="term" value="P:D-alanine biosynthetic process"/>
    <property type="evidence" value="ECO:0007669"/>
    <property type="project" value="UniProtKB-UniRule"/>
</dbReference>
<dbReference type="GO" id="GO:0030170">
    <property type="term" value="F:pyridoxal phosphate binding"/>
    <property type="evidence" value="ECO:0007669"/>
    <property type="project" value="UniProtKB-UniRule"/>
</dbReference>
<comment type="caution">
    <text evidence="11">The sequence shown here is derived from an EMBL/GenBank/DDBJ whole genome shotgun (WGS) entry which is preliminary data.</text>
</comment>
<feature type="binding site" evidence="7 9">
    <location>
        <position position="146"/>
    </location>
    <ligand>
        <name>substrate</name>
    </ligand>
</feature>
<evidence type="ECO:0000313" key="11">
    <source>
        <dbReference type="EMBL" id="EJF89347.1"/>
    </source>
</evidence>
<dbReference type="InterPro" id="IPR011079">
    <property type="entry name" value="Ala_racemase_C"/>
</dbReference>
<dbReference type="OrthoDB" id="9813814at2"/>
<keyword evidence="12" id="KW-1185">Reference proteome</keyword>
<protein>
    <recommendedName>
        <fullName evidence="4 7">Alanine racemase</fullName>
        <ecNumber evidence="4 7">5.1.1.1</ecNumber>
    </recommendedName>
</protein>
<evidence type="ECO:0000256" key="7">
    <source>
        <dbReference type="HAMAP-Rule" id="MF_01201"/>
    </source>
</evidence>
<proteinExistence type="inferred from homology"/>
<keyword evidence="5 7" id="KW-0663">Pyridoxal phosphate</keyword>
<dbReference type="GO" id="GO:0008784">
    <property type="term" value="F:alanine racemase activity"/>
    <property type="evidence" value="ECO:0007669"/>
    <property type="project" value="UniProtKB-UniRule"/>
</dbReference>
<dbReference type="STRING" id="1094558.ME5_01898"/>
<dbReference type="EMBL" id="AIMB01000008">
    <property type="protein sequence ID" value="EJF89347.1"/>
    <property type="molecule type" value="Genomic_DNA"/>
</dbReference>
<dbReference type="eggNOG" id="COG0787">
    <property type="taxonomic scope" value="Bacteria"/>
</dbReference>
<evidence type="ECO:0000256" key="4">
    <source>
        <dbReference type="ARBA" id="ARBA00013089"/>
    </source>
</evidence>
<dbReference type="RefSeq" id="WP_008040590.1">
    <property type="nucleotide sequence ID" value="NZ_JH725147.1"/>
</dbReference>
<dbReference type="NCBIfam" id="TIGR00492">
    <property type="entry name" value="alr"/>
    <property type="match status" value="1"/>
</dbReference>
<feature type="binding site" evidence="7 9">
    <location>
        <position position="315"/>
    </location>
    <ligand>
        <name>substrate</name>
    </ligand>
</feature>
<dbReference type="PATRIC" id="fig|1094558.3.peg.2034"/>
<dbReference type="HOGENOM" id="CLU_028393_1_1_5"/>
<dbReference type="Gene3D" id="2.40.37.10">
    <property type="entry name" value="Lyase, Ornithine Decarboxylase, Chain A, domain 1"/>
    <property type="match status" value="1"/>
</dbReference>
<dbReference type="InterPro" id="IPR000821">
    <property type="entry name" value="Ala_racemase"/>
</dbReference>
<accession>J1JWF4</accession>
<dbReference type="PROSITE" id="PS00395">
    <property type="entry name" value="ALANINE_RACEMASE"/>
    <property type="match status" value="1"/>
</dbReference>
<dbReference type="Proteomes" id="UP000008952">
    <property type="component" value="Unassembled WGS sequence"/>
</dbReference>
<evidence type="ECO:0000256" key="1">
    <source>
        <dbReference type="ARBA" id="ARBA00000316"/>
    </source>
</evidence>
<gene>
    <name evidence="11" type="ORF">ME5_01898</name>
</gene>
<evidence type="ECO:0000259" key="10">
    <source>
        <dbReference type="SMART" id="SM01005"/>
    </source>
</evidence>
<dbReference type="GO" id="GO:0005829">
    <property type="term" value="C:cytosol"/>
    <property type="evidence" value="ECO:0007669"/>
    <property type="project" value="TreeGrafter"/>
</dbReference>
<comment type="catalytic activity">
    <reaction evidence="1 7">
        <text>L-alanine = D-alanine</text>
        <dbReference type="Rhea" id="RHEA:20249"/>
        <dbReference type="ChEBI" id="CHEBI:57416"/>
        <dbReference type="ChEBI" id="CHEBI:57972"/>
        <dbReference type="EC" id="5.1.1.1"/>
    </reaction>
</comment>
<evidence type="ECO:0000256" key="3">
    <source>
        <dbReference type="ARBA" id="ARBA00007880"/>
    </source>
</evidence>
<dbReference type="SMART" id="SM01005">
    <property type="entry name" value="Ala_racemase_C"/>
    <property type="match status" value="1"/>
</dbReference>
<keyword evidence="6 7" id="KW-0413">Isomerase</keyword>
<dbReference type="Gene3D" id="3.20.20.10">
    <property type="entry name" value="Alanine racemase"/>
    <property type="match status" value="1"/>
</dbReference>
<dbReference type="PANTHER" id="PTHR30511:SF0">
    <property type="entry name" value="ALANINE RACEMASE, CATABOLIC-RELATED"/>
    <property type="match status" value="1"/>
</dbReference>